<keyword evidence="3" id="KW-1185">Reference proteome</keyword>
<evidence type="ECO:0000313" key="2">
    <source>
        <dbReference type="EMBL" id="MCM5682947.1"/>
    </source>
</evidence>
<gene>
    <name evidence="2" type="ORF">M8A51_25780</name>
</gene>
<comment type="caution">
    <text evidence="2">The sequence shown here is derived from an EMBL/GenBank/DDBJ whole genome shotgun (WGS) entry which is preliminary data.</text>
</comment>
<accession>A0ABT0YW21</accession>
<feature type="chain" id="PRO_5046191380" evidence="1">
    <location>
        <begin position="22"/>
        <end position="116"/>
    </location>
</feature>
<keyword evidence="1" id="KW-0732">Signal</keyword>
<organism evidence="2 3">
    <name type="scientific">Caldimonas mangrovi</name>
    <dbReference type="NCBI Taxonomy" id="2944811"/>
    <lineage>
        <taxon>Bacteria</taxon>
        <taxon>Pseudomonadati</taxon>
        <taxon>Pseudomonadota</taxon>
        <taxon>Betaproteobacteria</taxon>
        <taxon>Burkholderiales</taxon>
        <taxon>Sphaerotilaceae</taxon>
        <taxon>Caldimonas</taxon>
    </lineage>
</organism>
<dbReference type="EMBL" id="JAMKFE010000027">
    <property type="protein sequence ID" value="MCM5682947.1"/>
    <property type="molecule type" value="Genomic_DNA"/>
</dbReference>
<protein>
    <submittedName>
        <fullName evidence="2">Uncharacterized protein</fullName>
    </submittedName>
</protein>
<reference evidence="2" key="1">
    <citation type="submission" date="2022-05" db="EMBL/GenBank/DDBJ databases">
        <title>Schlegelella sp. nov., isolated from mangrove soil.</title>
        <authorList>
            <person name="Liu Y."/>
            <person name="Ge X."/>
            <person name="Liu W."/>
        </authorList>
    </citation>
    <scope>NUCLEOTIDE SEQUENCE</scope>
    <source>
        <strain evidence="2">S2-27</strain>
    </source>
</reference>
<evidence type="ECO:0000313" key="3">
    <source>
        <dbReference type="Proteomes" id="UP001165541"/>
    </source>
</evidence>
<name>A0ABT0YW21_9BURK</name>
<dbReference type="Proteomes" id="UP001165541">
    <property type="component" value="Unassembled WGS sequence"/>
</dbReference>
<proteinExistence type="predicted"/>
<feature type="signal peptide" evidence="1">
    <location>
        <begin position="1"/>
        <end position="21"/>
    </location>
</feature>
<evidence type="ECO:0000256" key="1">
    <source>
        <dbReference type="SAM" id="SignalP"/>
    </source>
</evidence>
<sequence>MPARFVAFLLSCALLWSGLNAQESFDASLFSGRDDVQTSMSDSPAFDDRSGIIEDRSLDGLPSSADLVEHAVWPAAPDLSGTGLTMSLSQRTGMADVRSPLVDGLLRPPCVVPARA</sequence>